<dbReference type="Proteomes" id="UP000252519">
    <property type="component" value="Unassembled WGS sequence"/>
</dbReference>
<feature type="region of interest" description="Disordered" evidence="1">
    <location>
        <begin position="105"/>
        <end position="125"/>
    </location>
</feature>
<name>A0A368FSW2_ANCCA</name>
<protein>
    <recommendedName>
        <fullName evidence="5">Nuclear transcription factor Y subunit</fullName>
    </recommendedName>
</protein>
<keyword evidence="4" id="KW-1185">Reference proteome</keyword>
<evidence type="ECO:0000256" key="2">
    <source>
        <dbReference type="SAM" id="SignalP"/>
    </source>
</evidence>
<keyword evidence="2" id="KW-0732">Signal</keyword>
<evidence type="ECO:0000313" key="3">
    <source>
        <dbReference type="EMBL" id="RCN35172.1"/>
    </source>
</evidence>
<dbReference type="EMBL" id="JOJR01000694">
    <property type="protein sequence ID" value="RCN35172.1"/>
    <property type="molecule type" value="Genomic_DNA"/>
</dbReference>
<evidence type="ECO:0000313" key="4">
    <source>
        <dbReference type="Proteomes" id="UP000252519"/>
    </source>
</evidence>
<feature type="signal peptide" evidence="2">
    <location>
        <begin position="1"/>
        <end position="20"/>
    </location>
</feature>
<sequence length="125" mass="13623">MHFTFFLVGFLVFIIQRSSSSFPQGDSNGGSELGGQGAPMFMHMHTPVMYSAPLMAAAPLSLGGQYGMNSQNSGAGNSMGSYGRGQGRHILIELPFRRARARKVAANRGARMHKNLKRNRKANKH</sequence>
<reference evidence="3 4" key="1">
    <citation type="submission" date="2014-10" db="EMBL/GenBank/DDBJ databases">
        <title>Draft genome of the hookworm Ancylostoma caninum.</title>
        <authorList>
            <person name="Mitreva M."/>
        </authorList>
    </citation>
    <scope>NUCLEOTIDE SEQUENCE [LARGE SCALE GENOMIC DNA]</scope>
    <source>
        <strain evidence="3 4">Baltimore</strain>
    </source>
</reference>
<feature type="chain" id="PRO_5016844005" description="Nuclear transcription factor Y subunit" evidence="2">
    <location>
        <begin position="21"/>
        <end position="125"/>
    </location>
</feature>
<comment type="caution">
    <text evidence="3">The sequence shown here is derived from an EMBL/GenBank/DDBJ whole genome shotgun (WGS) entry which is preliminary data.</text>
</comment>
<dbReference type="OrthoDB" id="5895045at2759"/>
<organism evidence="3 4">
    <name type="scientific">Ancylostoma caninum</name>
    <name type="common">Dog hookworm</name>
    <dbReference type="NCBI Taxonomy" id="29170"/>
    <lineage>
        <taxon>Eukaryota</taxon>
        <taxon>Metazoa</taxon>
        <taxon>Ecdysozoa</taxon>
        <taxon>Nematoda</taxon>
        <taxon>Chromadorea</taxon>
        <taxon>Rhabditida</taxon>
        <taxon>Rhabditina</taxon>
        <taxon>Rhabditomorpha</taxon>
        <taxon>Strongyloidea</taxon>
        <taxon>Ancylostomatidae</taxon>
        <taxon>Ancylostomatinae</taxon>
        <taxon>Ancylostoma</taxon>
    </lineage>
</organism>
<evidence type="ECO:0000256" key="1">
    <source>
        <dbReference type="SAM" id="MobiDB-lite"/>
    </source>
</evidence>
<evidence type="ECO:0008006" key="5">
    <source>
        <dbReference type="Google" id="ProtNLM"/>
    </source>
</evidence>
<accession>A0A368FSW2</accession>
<gene>
    <name evidence="3" type="ORF">ANCCAN_18985</name>
</gene>
<proteinExistence type="predicted"/>
<dbReference type="AlphaFoldDB" id="A0A368FSW2"/>